<evidence type="ECO:0000259" key="8">
    <source>
        <dbReference type="PROSITE" id="PS50110"/>
    </source>
</evidence>
<dbReference type="PROSITE" id="PS50110">
    <property type="entry name" value="RESPONSE_REGULATORY"/>
    <property type="match status" value="1"/>
</dbReference>
<dbReference type="Gene3D" id="1.10.287.130">
    <property type="match status" value="1"/>
</dbReference>
<evidence type="ECO:0000256" key="6">
    <source>
        <dbReference type="PROSITE-ProRule" id="PRU00169"/>
    </source>
</evidence>
<dbReference type="InterPro" id="IPR003661">
    <property type="entry name" value="HisK_dim/P_dom"/>
</dbReference>
<keyword evidence="3 6" id="KW-0597">Phosphoprotein</keyword>
<evidence type="ECO:0000256" key="5">
    <source>
        <dbReference type="ARBA" id="ARBA00022777"/>
    </source>
</evidence>
<dbReference type="Gene3D" id="3.30.565.10">
    <property type="entry name" value="Histidine kinase-like ATPase, C-terminal domain"/>
    <property type="match status" value="1"/>
</dbReference>
<dbReference type="SMART" id="SM00388">
    <property type="entry name" value="HisKA"/>
    <property type="match status" value="1"/>
</dbReference>
<dbReference type="PRINTS" id="PR00344">
    <property type="entry name" value="BCTRLSENSOR"/>
</dbReference>
<dbReference type="SMART" id="SM00387">
    <property type="entry name" value="HATPase_c"/>
    <property type="match status" value="1"/>
</dbReference>
<dbReference type="Proteomes" id="UP001501757">
    <property type="component" value="Unassembled WGS sequence"/>
</dbReference>
<evidence type="ECO:0000256" key="4">
    <source>
        <dbReference type="ARBA" id="ARBA00022679"/>
    </source>
</evidence>
<dbReference type="InterPro" id="IPR003594">
    <property type="entry name" value="HATPase_dom"/>
</dbReference>
<dbReference type="SUPFAM" id="SSF52172">
    <property type="entry name" value="CheY-like"/>
    <property type="match status" value="1"/>
</dbReference>
<keyword evidence="5" id="KW-0418">Kinase</keyword>
<dbReference type="InterPro" id="IPR036890">
    <property type="entry name" value="HATPase_C_sf"/>
</dbReference>
<evidence type="ECO:0000259" key="7">
    <source>
        <dbReference type="PROSITE" id="PS50109"/>
    </source>
</evidence>
<proteinExistence type="predicted"/>
<evidence type="ECO:0000256" key="2">
    <source>
        <dbReference type="ARBA" id="ARBA00012438"/>
    </source>
</evidence>
<comment type="catalytic activity">
    <reaction evidence="1">
        <text>ATP + protein L-histidine = ADP + protein N-phospho-L-histidine.</text>
        <dbReference type="EC" id="2.7.13.3"/>
    </reaction>
</comment>
<reference evidence="9 10" key="1">
    <citation type="journal article" date="2019" name="Int. J. Syst. Evol. Microbiol.">
        <title>The Global Catalogue of Microorganisms (GCM) 10K type strain sequencing project: providing services to taxonomists for standard genome sequencing and annotation.</title>
        <authorList>
            <consortium name="The Broad Institute Genomics Platform"/>
            <consortium name="The Broad Institute Genome Sequencing Center for Infectious Disease"/>
            <person name="Wu L."/>
            <person name="Ma J."/>
        </authorList>
    </citation>
    <scope>NUCLEOTIDE SEQUENCE [LARGE SCALE GENOMIC DNA]</scope>
    <source>
        <strain evidence="9 10">JCM 13378</strain>
    </source>
</reference>
<dbReference type="InterPro" id="IPR001789">
    <property type="entry name" value="Sig_transdc_resp-reg_receiver"/>
</dbReference>
<dbReference type="Gene3D" id="3.40.50.2300">
    <property type="match status" value="1"/>
</dbReference>
<dbReference type="Pfam" id="PF00072">
    <property type="entry name" value="Response_reg"/>
    <property type="match status" value="1"/>
</dbReference>
<dbReference type="EMBL" id="BAAAEI010000023">
    <property type="protein sequence ID" value="GAA0368084.1"/>
    <property type="molecule type" value="Genomic_DNA"/>
</dbReference>
<dbReference type="EC" id="2.7.13.3" evidence="2"/>
<dbReference type="SUPFAM" id="SSF55874">
    <property type="entry name" value="ATPase domain of HSP90 chaperone/DNA topoisomerase II/histidine kinase"/>
    <property type="match status" value="1"/>
</dbReference>
<dbReference type="PANTHER" id="PTHR42878">
    <property type="entry name" value="TWO-COMPONENT HISTIDINE KINASE"/>
    <property type="match status" value="1"/>
</dbReference>
<accession>A0ABN0XMP7</accession>
<name>A0ABN0XMP7_9ALTE</name>
<organism evidence="9 10">
    <name type="scientific">Bowmanella denitrificans</name>
    <dbReference type="NCBI Taxonomy" id="366582"/>
    <lineage>
        <taxon>Bacteria</taxon>
        <taxon>Pseudomonadati</taxon>
        <taxon>Pseudomonadota</taxon>
        <taxon>Gammaproteobacteria</taxon>
        <taxon>Alteromonadales</taxon>
        <taxon>Alteromonadaceae</taxon>
        <taxon>Bowmanella</taxon>
    </lineage>
</organism>
<comment type="caution">
    <text evidence="9">The sequence shown here is derived from an EMBL/GenBank/DDBJ whole genome shotgun (WGS) entry which is preliminary data.</text>
</comment>
<dbReference type="Pfam" id="PF02518">
    <property type="entry name" value="HATPase_c"/>
    <property type="match status" value="1"/>
</dbReference>
<evidence type="ECO:0000256" key="3">
    <source>
        <dbReference type="ARBA" id="ARBA00022553"/>
    </source>
</evidence>
<dbReference type="RefSeq" id="WP_343846742.1">
    <property type="nucleotide sequence ID" value="NZ_BAAAEI010000023.1"/>
</dbReference>
<dbReference type="PANTHER" id="PTHR42878:SF15">
    <property type="entry name" value="BACTERIOPHYTOCHROME"/>
    <property type="match status" value="1"/>
</dbReference>
<dbReference type="InterPro" id="IPR004358">
    <property type="entry name" value="Sig_transdc_His_kin-like_C"/>
</dbReference>
<keyword evidence="10" id="KW-1185">Reference proteome</keyword>
<sequence length="381" mass="42854">MTIPAGSDKPKILMVDDRPENLLALERLLRELPVQLFRASSGNEALQLTLHHDFALALLDIQMPEMDGYELAELLRQEEKTARMPFIFISAIYTEHINIFQGYEKGAFSYIVKPFEPSILLNKVKLFIDMYEYEQSLKCRTLELEKANIELEVANKELESFSYSVSHDLRAPLRSIDGFSLALEEEFSDLLDEQGQDYLRRIRRGAQRMSLLIDDLLSLSRVSRVDPKFKPVSITGLATEICQEHQVAQPGRTVVTDIQSDLEVMGDPGLLRIVLDNLLGNAWKFTTGTKNANISVGSKIQEGERVFCVQDNGVGFNMEHASKLFAPFQRLHSVDEFPGTGIGLATVQRIIHKHGGKIWVQAEPGQGASFYFTLPAPSANK</sequence>
<evidence type="ECO:0000256" key="1">
    <source>
        <dbReference type="ARBA" id="ARBA00000085"/>
    </source>
</evidence>
<dbReference type="InterPro" id="IPR050351">
    <property type="entry name" value="BphY/WalK/GraS-like"/>
</dbReference>
<keyword evidence="4" id="KW-0808">Transferase</keyword>
<dbReference type="CDD" id="cd00082">
    <property type="entry name" value="HisKA"/>
    <property type="match status" value="1"/>
</dbReference>
<dbReference type="PROSITE" id="PS50109">
    <property type="entry name" value="HIS_KIN"/>
    <property type="match status" value="1"/>
</dbReference>
<dbReference type="InterPro" id="IPR005467">
    <property type="entry name" value="His_kinase_dom"/>
</dbReference>
<feature type="domain" description="Histidine kinase" evidence="7">
    <location>
        <begin position="164"/>
        <end position="378"/>
    </location>
</feature>
<feature type="modified residue" description="4-aspartylphosphate" evidence="6">
    <location>
        <position position="60"/>
    </location>
</feature>
<protein>
    <recommendedName>
        <fullName evidence="2">histidine kinase</fullName>
        <ecNumber evidence="2">2.7.13.3</ecNumber>
    </recommendedName>
</protein>
<gene>
    <name evidence="9" type="ORF">GCM10009092_35440</name>
</gene>
<feature type="domain" description="Response regulatory" evidence="8">
    <location>
        <begin position="11"/>
        <end position="128"/>
    </location>
</feature>
<dbReference type="SMART" id="SM00448">
    <property type="entry name" value="REC"/>
    <property type="match status" value="1"/>
</dbReference>
<evidence type="ECO:0000313" key="10">
    <source>
        <dbReference type="Proteomes" id="UP001501757"/>
    </source>
</evidence>
<dbReference type="InterPro" id="IPR011006">
    <property type="entry name" value="CheY-like_superfamily"/>
</dbReference>
<evidence type="ECO:0000313" key="9">
    <source>
        <dbReference type="EMBL" id="GAA0368084.1"/>
    </source>
</evidence>
<dbReference type="Pfam" id="PF00512">
    <property type="entry name" value="HisKA"/>
    <property type="match status" value="1"/>
</dbReference>